<dbReference type="GO" id="GO:0004414">
    <property type="term" value="F:homoserine O-acetyltransferase activity"/>
    <property type="evidence" value="ECO:0007669"/>
    <property type="project" value="UniProtKB-EC"/>
</dbReference>
<dbReference type="RefSeq" id="WP_378053384.1">
    <property type="nucleotide sequence ID" value="NZ_JBHSIS010000002.1"/>
</dbReference>
<dbReference type="PANTHER" id="PTHR32268:SF11">
    <property type="entry name" value="HOMOSERINE O-ACETYLTRANSFERASE"/>
    <property type="match status" value="1"/>
</dbReference>
<name>A0ABV9RUK4_9PSEU</name>
<dbReference type="InterPro" id="IPR029058">
    <property type="entry name" value="AB_hydrolase_fold"/>
</dbReference>
<feature type="active site" evidence="2">
    <location>
        <position position="378"/>
    </location>
</feature>
<keyword evidence="2 4" id="KW-0012">Acyltransferase</keyword>
<reference evidence="5" key="1">
    <citation type="journal article" date="2019" name="Int. J. Syst. Evol. Microbiol.">
        <title>The Global Catalogue of Microorganisms (GCM) 10K type strain sequencing project: providing services to taxonomists for standard genome sequencing and annotation.</title>
        <authorList>
            <consortium name="The Broad Institute Genomics Platform"/>
            <consortium name="The Broad Institute Genome Sequencing Center for Infectious Disease"/>
            <person name="Wu L."/>
            <person name="Ma J."/>
        </authorList>
    </citation>
    <scope>NUCLEOTIDE SEQUENCE [LARGE SCALE GENOMIC DNA]</scope>
    <source>
        <strain evidence="5">ZS-22-S1</strain>
    </source>
</reference>
<dbReference type="Pfam" id="PF00561">
    <property type="entry name" value="Abhydrolase_1"/>
    <property type="match status" value="1"/>
</dbReference>
<dbReference type="InterPro" id="IPR000073">
    <property type="entry name" value="AB_hydrolase_1"/>
</dbReference>
<keyword evidence="2" id="KW-0486">Methionine biosynthesis</keyword>
<keyword evidence="5" id="KW-1185">Reference proteome</keyword>
<comment type="pathway">
    <text evidence="2">Amino-acid biosynthesis; L-methionine biosynthesis via de novo pathway; O-acetyl-L-homoserine from L-homoserine: step 1/1.</text>
</comment>
<feature type="domain" description="AB hydrolase-1" evidence="3">
    <location>
        <begin position="90"/>
        <end position="383"/>
    </location>
</feature>
<feature type="active site" description="Nucleophile" evidence="2">
    <location>
        <position position="177"/>
    </location>
</feature>
<proteinExistence type="inferred from homology"/>
<feature type="binding site" evidence="2">
    <location>
        <position position="379"/>
    </location>
    <ligand>
        <name>substrate</name>
    </ligand>
</feature>
<dbReference type="HAMAP" id="MF_00296">
    <property type="entry name" value="MetX_acyltransf"/>
    <property type="match status" value="1"/>
</dbReference>
<keyword evidence="1 2" id="KW-0808">Transferase</keyword>
<sequence>MVTASTPAAGSAGRVETRHLDLPAPVRLDSGRELHPVRVAYETYGTLAPRRDNVILVCHALSGDAHAAGIAVDAPEAATRDGFGAADRDGGTGAALGWWDGMIGPGKAFDTDRYFVVATNLLGGCRGTTGPSSTDPATGRPYGPDFPVVTVADMVRTQRAFLDVLGIERLAAVAGGSLGGMQTLEWAVLYPDQVDSIVVIASTHALQPQGVAWNAIAREAIMRDPAWQGGHYYGTDRAPDAGMGVARMVGHITYLSAPALHDKFGRRLQFADDIRYTLTEPEFEVENYLRHQADSFVKRFDANTYLTMSRALTYFDLARQYGDGSLTKALDGVLARTLLITFGSDWLYPPATSQEIDAALRALGKPSELHLIDAPYGHDCFLLEERRQTPIVRRFLAGL</sequence>
<comment type="caution">
    <text evidence="4">The sequence shown here is derived from an EMBL/GenBank/DDBJ whole genome shotgun (WGS) entry which is preliminary data.</text>
</comment>
<comment type="similarity">
    <text evidence="2">Belongs to the AB hydrolase superfamily. MetX family.</text>
</comment>
<keyword evidence="2" id="KW-0963">Cytoplasm</keyword>
<dbReference type="Gene3D" id="3.40.50.1820">
    <property type="entry name" value="alpha/beta hydrolase"/>
    <property type="match status" value="1"/>
</dbReference>
<evidence type="ECO:0000256" key="1">
    <source>
        <dbReference type="ARBA" id="ARBA00022679"/>
    </source>
</evidence>
<dbReference type="InterPro" id="IPR008220">
    <property type="entry name" value="HAT_MetX-like"/>
</dbReference>
<dbReference type="NCBIfam" id="TIGR01392">
    <property type="entry name" value="homoserO_Ac_trn"/>
    <property type="match status" value="1"/>
</dbReference>
<dbReference type="Gene3D" id="1.10.1740.110">
    <property type="match status" value="1"/>
</dbReference>
<evidence type="ECO:0000256" key="2">
    <source>
        <dbReference type="HAMAP-Rule" id="MF_00296"/>
    </source>
</evidence>
<feature type="active site" evidence="2">
    <location>
        <position position="345"/>
    </location>
</feature>
<accession>A0ABV9RUK4</accession>
<dbReference type="NCBIfam" id="NF001209">
    <property type="entry name" value="PRK00175.1"/>
    <property type="match status" value="1"/>
</dbReference>
<comment type="function">
    <text evidence="2">Transfers an acetyl group from acetyl-CoA to L-homoserine, forming acetyl-L-homoserine.</text>
</comment>
<dbReference type="EC" id="2.3.1.31" evidence="2"/>
<gene>
    <name evidence="2" type="primary">metXA</name>
    <name evidence="4" type="ORF">ACFPCV_00890</name>
</gene>
<dbReference type="EMBL" id="JBHSIS010000002">
    <property type="protein sequence ID" value="MFC4852040.1"/>
    <property type="molecule type" value="Genomic_DNA"/>
</dbReference>
<comment type="subunit">
    <text evidence="2">Homodimer.</text>
</comment>
<dbReference type="PIRSF" id="PIRSF000443">
    <property type="entry name" value="Homoser_Ac_trans"/>
    <property type="match status" value="1"/>
</dbReference>
<evidence type="ECO:0000259" key="3">
    <source>
        <dbReference type="Pfam" id="PF00561"/>
    </source>
</evidence>
<evidence type="ECO:0000313" key="4">
    <source>
        <dbReference type="EMBL" id="MFC4852040.1"/>
    </source>
</evidence>
<comment type="catalytic activity">
    <reaction evidence="2">
        <text>L-homoserine + acetyl-CoA = O-acetyl-L-homoserine + CoA</text>
        <dbReference type="Rhea" id="RHEA:13701"/>
        <dbReference type="ChEBI" id="CHEBI:57287"/>
        <dbReference type="ChEBI" id="CHEBI:57288"/>
        <dbReference type="ChEBI" id="CHEBI:57476"/>
        <dbReference type="ChEBI" id="CHEBI:57716"/>
        <dbReference type="EC" id="2.3.1.31"/>
    </reaction>
</comment>
<feature type="binding site" evidence="2">
    <location>
        <position position="247"/>
    </location>
    <ligand>
        <name>substrate</name>
    </ligand>
</feature>
<dbReference type="Proteomes" id="UP001595859">
    <property type="component" value="Unassembled WGS sequence"/>
</dbReference>
<evidence type="ECO:0000313" key="5">
    <source>
        <dbReference type="Proteomes" id="UP001595859"/>
    </source>
</evidence>
<protein>
    <recommendedName>
        <fullName evidence="2">Homoserine O-acetyltransferase</fullName>
        <shortName evidence="2">HAT</shortName>
        <ecNumber evidence="2">2.3.1.31</ecNumber>
    </recommendedName>
    <alternativeName>
        <fullName evidence="2">Homoserine transacetylase</fullName>
        <shortName evidence="2">HTA</shortName>
    </alternativeName>
</protein>
<comment type="subcellular location">
    <subcellularLocation>
        <location evidence="2">Cytoplasm</location>
    </subcellularLocation>
</comment>
<dbReference type="PANTHER" id="PTHR32268">
    <property type="entry name" value="HOMOSERINE O-ACETYLTRANSFERASE"/>
    <property type="match status" value="1"/>
</dbReference>
<organism evidence="4 5">
    <name type="scientific">Actinophytocola glycyrrhizae</name>
    <dbReference type="NCBI Taxonomy" id="2044873"/>
    <lineage>
        <taxon>Bacteria</taxon>
        <taxon>Bacillati</taxon>
        <taxon>Actinomycetota</taxon>
        <taxon>Actinomycetes</taxon>
        <taxon>Pseudonocardiales</taxon>
        <taxon>Pseudonocardiaceae</taxon>
    </lineage>
</organism>
<comment type="caution">
    <text evidence="2">Lacks conserved residue(s) required for the propagation of feature annotation.</text>
</comment>
<dbReference type="SUPFAM" id="SSF53474">
    <property type="entry name" value="alpha/beta-Hydrolases"/>
    <property type="match status" value="1"/>
</dbReference>
<keyword evidence="2" id="KW-0028">Amino-acid biosynthesis</keyword>